<reference evidence="3 4" key="1">
    <citation type="journal article" date="2013" name="Nature">
        <title>Insights into bilaterian evolution from three spiralian genomes.</title>
        <authorList>
            <person name="Simakov O."/>
            <person name="Marletaz F."/>
            <person name="Cho S.J."/>
            <person name="Edsinger-Gonzales E."/>
            <person name="Havlak P."/>
            <person name="Hellsten U."/>
            <person name="Kuo D.H."/>
            <person name="Larsson T."/>
            <person name="Lv J."/>
            <person name="Arendt D."/>
            <person name="Savage R."/>
            <person name="Osoegawa K."/>
            <person name="de Jong P."/>
            <person name="Grimwood J."/>
            <person name="Chapman J.A."/>
            <person name="Shapiro H."/>
            <person name="Aerts A."/>
            <person name="Otillar R.P."/>
            <person name="Terry A.Y."/>
            <person name="Boore J.L."/>
            <person name="Grigoriev I.V."/>
            <person name="Lindberg D.R."/>
            <person name="Seaver E.C."/>
            <person name="Weisblat D.A."/>
            <person name="Putnam N.H."/>
            <person name="Rokhsar D.S."/>
        </authorList>
    </citation>
    <scope>NUCLEOTIDE SEQUENCE [LARGE SCALE GENOMIC DNA]</scope>
</reference>
<feature type="region of interest" description="Disordered" evidence="1">
    <location>
        <begin position="46"/>
        <end position="87"/>
    </location>
</feature>
<feature type="compositionally biased region" description="Basic residues" evidence="1">
    <location>
        <begin position="533"/>
        <end position="556"/>
    </location>
</feature>
<evidence type="ECO:0000256" key="2">
    <source>
        <dbReference type="SAM" id="SignalP"/>
    </source>
</evidence>
<dbReference type="CTD" id="20250625"/>
<feature type="region of interest" description="Disordered" evidence="1">
    <location>
        <begin position="227"/>
        <end position="246"/>
    </location>
</feature>
<dbReference type="EMBL" id="KB200274">
    <property type="protein sequence ID" value="ESP02375.1"/>
    <property type="molecule type" value="Genomic_DNA"/>
</dbReference>
<feature type="compositionally biased region" description="Low complexity" evidence="1">
    <location>
        <begin position="405"/>
        <end position="426"/>
    </location>
</feature>
<dbReference type="AlphaFoldDB" id="V4CJM0"/>
<proteinExistence type="predicted"/>
<organism evidence="3 4">
    <name type="scientific">Lottia gigantea</name>
    <name type="common">Giant owl limpet</name>
    <dbReference type="NCBI Taxonomy" id="225164"/>
    <lineage>
        <taxon>Eukaryota</taxon>
        <taxon>Metazoa</taxon>
        <taxon>Spiralia</taxon>
        <taxon>Lophotrochozoa</taxon>
        <taxon>Mollusca</taxon>
        <taxon>Gastropoda</taxon>
        <taxon>Patellogastropoda</taxon>
        <taxon>Lottioidea</taxon>
        <taxon>Lottiidae</taxon>
        <taxon>Lottia</taxon>
    </lineage>
</organism>
<dbReference type="OMA" id="WANQREG"/>
<feature type="compositionally biased region" description="Basic and acidic residues" evidence="1">
    <location>
        <begin position="229"/>
        <end position="246"/>
    </location>
</feature>
<feature type="compositionally biased region" description="Polar residues" evidence="1">
    <location>
        <begin position="61"/>
        <end position="77"/>
    </location>
</feature>
<evidence type="ECO:0000313" key="4">
    <source>
        <dbReference type="Proteomes" id="UP000030746"/>
    </source>
</evidence>
<feature type="compositionally biased region" description="Basic and acidic residues" evidence="1">
    <location>
        <begin position="522"/>
        <end position="531"/>
    </location>
</feature>
<feature type="signal peptide" evidence="2">
    <location>
        <begin position="1"/>
        <end position="17"/>
    </location>
</feature>
<feature type="region of interest" description="Disordered" evidence="1">
    <location>
        <begin position="404"/>
        <end position="476"/>
    </location>
</feature>
<evidence type="ECO:0000256" key="1">
    <source>
        <dbReference type="SAM" id="MobiDB-lite"/>
    </source>
</evidence>
<dbReference type="GeneID" id="20250625"/>
<sequence>MKVACLIAVVCFGVIAAVDNIHDDHSGHAARQGIAFNGENSKALNRHAHSGKEQLSHKAGHQNNQVHSGFGQNQKVAKSNRGFAHQDDDQSSALYDTLANQAANEAVRNANSVFKDGQFKQNDVANKAGFNQANAQKKSFNRGKVLNDNISYGFDKKFNKHVGEKGGFEEELGTNSHKLDEFRERQRALNLRRGNHASALDRANAQKAVREGKFNKNAAQKAIHNNKYANKDNRLDRAQKRADLQDVAYDKKDKRFRANQRGKDQSVRKFDDFNVKDAQFNRNDASDAHGKKGENAQRFYQDGKHGRNGAGIAGHGAGHSGVHGGKGGRNGATLGQVGANGAKKSALYGETAKHIQNANNHNARKAGKHAAALNDYQRAKDLYDVDQIKSLRDSRRGNLKNAVHNSANGGFNNKNAAAAKSASASNRQFADAAARKHASQAKKDLDEAKFDKENSKRILSDRHQNQRKLKRFFHDKQEGGNNFERLKFNRKRIESDFGNQQAAAAQSAKKFNVAHNQNAFTADRRKDENVHARQAKGQKHKRNKAASINGHHKKNTGKVAQSANAAQGYKQNAAQKNYHDNNVAQIQGRQGVQENVGQGNHGRGIQHIGGTHGNGGFSNFGNNFHSFGNNGFGISPVKSGRVGYKSNNSGFGGFGFQNKPRGNVGGFAPFRFSFSNFRK</sequence>
<accession>V4CJM0</accession>
<gene>
    <name evidence="3" type="ORF">LOTGIDRAFT_238001</name>
</gene>
<feature type="region of interest" description="Disordered" evidence="1">
    <location>
        <begin position="301"/>
        <end position="332"/>
    </location>
</feature>
<dbReference type="Proteomes" id="UP000030746">
    <property type="component" value="Unassembled WGS sequence"/>
</dbReference>
<dbReference type="OrthoDB" id="6159350at2759"/>
<keyword evidence="4" id="KW-1185">Reference proteome</keyword>
<evidence type="ECO:0000313" key="3">
    <source>
        <dbReference type="EMBL" id="ESP02375.1"/>
    </source>
</evidence>
<protein>
    <submittedName>
        <fullName evidence="3">Uncharacterized protein</fullName>
    </submittedName>
</protein>
<feature type="compositionally biased region" description="Basic and acidic residues" evidence="1">
    <location>
        <begin position="441"/>
        <end position="464"/>
    </location>
</feature>
<feature type="compositionally biased region" description="Gly residues" evidence="1">
    <location>
        <begin position="308"/>
        <end position="330"/>
    </location>
</feature>
<feature type="region of interest" description="Disordered" evidence="1">
    <location>
        <begin position="519"/>
        <end position="571"/>
    </location>
</feature>
<name>V4CJM0_LOTGI</name>
<dbReference type="RefSeq" id="XP_009046958.1">
    <property type="nucleotide sequence ID" value="XM_009048710.1"/>
</dbReference>
<dbReference type="KEGG" id="lgi:LOTGIDRAFT_238001"/>
<keyword evidence="2" id="KW-0732">Signal</keyword>
<dbReference type="HOGENOM" id="CLU_405058_0_0_1"/>
<feature type="compositionally biased region" description="Polar residues" evidence="1">
    <location>
        <begin position="558"/>
        <end position="571"/>
    </location>
</feature>
<feature type="chain" id="PRO_5004718322" evidence="2">
    <location>
        <begin position="18"/>
        <end position="679"/>
    </location>
</feature>